<evidence type="ECO:0000313" key="3">
    <source>
        <dbReference type="Proteomes" id="UP000245207"/>
    </source>
</evidence>
<dbReference type="InterPro" id="IPR020864">
    <property type="entry name" value="MACPF"/>
</dbReference>
<accession>A0A2U1MK13</accession>
<dbReference type="SMART" id="SM00457">
    <property type="entry name" value="MACPF"/>
    <property type="match status" value="1"/>
</dbReference>
<dbReference type="PANTHER" id="PTHR33199:SF4">
    <property type="entry name" value="OS02G0736300 PROTEIN"/>
    <property type="match status" value="1"/>
</dbReference>
<organism evidence="2 3">
    <name type="scientific">Artemisia annua</name>
    <name type="common">Sweet wormwood</name>
    <dbReference type="NCBI Taxonomy" id="35608"/>
    <lineage>
        <taxon>Eukaryota</taxon>
        <taxon>Viridiplantae</taxon>
        <taxon>Streptophyta</taxon>
        <taxon>Embryophyta</taxon>
        <taxon>Tracheophyta</taxon>
        <taxon>Spermatophyta</taxon>
        <taxon>Magnoliopsida</taxon>
        <taxon>eudicotyledons</taxon>
        <taxon>Gunneridae</taxon>
        <taxon>Pentapetalae</taxon>
        <taxon>asterids</taxon>
        <taxon>campanulids</taxon>
        <taxon>Asterales</taxon>
        <taxon>Asteraceae</taxon>
        <taxon>Asteroideae</taxon>
        <taxon>Anthemideae</taxon>
        <taxon>Artemisiinae</taxon>
        <taxon>Artemisia</taxon>
    </lineage>
</organism>
<gene>
    <name evidence="2" type="ORF">CTI12_AA369320</name>
</gene>
<dbReference type="AlphaFoldDB" id="A0A2U1MK13"/>
<dbReference type="STRING" id="35608.A0A2U1MK13"/>
<dbReference type="GO" id="GO:2000031">
    <property type="term" value="P:regulation of salicylic acid mediated signaling pathway"/>
    <property type="evidence" value="ECO:0007669"/>
    <property type="project" value="InterPro"/>
</dbReference>
<dbReference type="Pfam" id="PF01823">
    <property type="entry name" value="MACPF"/>
    <property type="match status" value="1"/>
</dbReference>
<dbReference type="GO" id="GO:0009626">
    <property type="term" value="P:plant-type hypersensitive response"/>
    <property type="evidence" value="ECO:0007669"/>
    <property type="project" value="TreeGrafter"/>
</dbReference>
<reference evidence="2 3" key="1">
    <citation type="journal article" date="2018" name="Mol. Plant">
        <title>The genome of Artemisia annua provides insight into the evolution of Asteraceae family and artemisinin biosynthesis.</title>
        <authorList>
            <person name="Shen Q."/>
            <person name="Zhang L."/>
            <person name="Liao Z."/>
            <person name="Wang S."/>
            <person name="Yan T."/>
            <person name="Shi P."/>
            <person name="Liu M."/>
            <person name="Fu X."/>
            <person name="Pan Q."/>
            <person name="Wang Y."/>
            <person name="Lv Z."/>
            <person name="Lu X."/>
            <person name="Zhang F."/>
            <person name="Jiang W."/>
            <person name="Ma Y."/>
            <person name="Chen M."/>
            <person name="Hao X."/>
            <person name="Li L."/>
            <person name="Tang Y."/>
            <person name="Lv G."/>
            <person name="Zhou Y."/>
            <person name="Sun X."/>
            <person name="Brodelius P.E."/>
            <person name="Rose J.K.C."/>
            <person name="Tang K."/>
        </authorList>
    </citation>
    <scope>NUCLEOTIDE SEQUENCE [LARGE SCALE GENOMIC DNA]</scope>
    <source>
        <strain evidence="3">cv. Huhao1</strain>
        <tissue evidence="2">Leaf</tissue>
    </source>
</reference>
<dbReference type="Proteomes" id="UP000245207">
    <property type="component" value="Unassembled WGS sequence"/>
</dbReference>
<dbReference type="EMBL" id="PKPP01005068">
    <property type="protein sequence ID" value="PWA61589.1"/>
    <property type="molecule type" value="Genomic_DNA"/>
</dbReference>
<evidence type="ECO:0000313" key="2">
    <source>
        <dbReference type="EMBL" id="PWA61589.1"/>
    </source>
</evidence>
<feature type="domain" description="MACPF" evidence="1">
    <location>
        <begin position="1"/>
        <end position="326"/>
    </location>
</feature>
<protein>
    <submittedName>
        <fullName evidence="2">MAC/Perforin domain-containing protein</fullName>
    </submittedName>
</protein>
<comment type="caution">
    <text evidence="2">The sequence shown here is derived from an EMBL/GenBank/DDBJ whole genome shotgun (WGS) entry which is preliminary data.</text>
</comment>
<evidence type="ECO:0000259" key="1">
    <source>
        <dbReference type="PROSITE" id="PS51412"/>
    </source>
</evidence>
<dbReference type="PROSITE" id="PS51412">
    <property type="entry name" value="MACPF_2"/>
    <property type="match status" value="1"/>
</dbReference>
<name>A0A2U1MK13_ARTAN</name>
<sequence>MSEKLVGRAINNLGKGFDLTSDFRLKYCKGKDRLVVLSENEKELIVPGFGSFKGVSPDIKCDKGDRVRYQSDILDFHQMSENFNKKCSGPGKIPNGYFNAMFAFQSGSWATDAANTKYLGLDGYFIVLFNVHLDRYPLILSDEVRNAVPSTWDPPALARFIEKYGTHIIVGISIGGQDVILMKQSKSSNLEPSQLKNQLEDLGDQLFNGACTFSPHQLKNKDHKNKTLSDFDSIFDPEPMIFNGFSSTTPKNGLSVMCSKRGGDLTSTSHCEWLLTVPSMPDAISFDFIPITSLIPPGTPGKGFLSHAINLYLRYKPPIGDLEYFLDFQAHKLWAPIHNDLSLGPTTNRAIRNPALNFNLMGPKLYVNTTQVAISKKPVTGMRLYLEGMKCNRLAIHLQHLSETPVLYQDRISEAVNWRGSEDIDDPRFYEPIQWKKFSHISTAPVKYDPKWVVPGKDASYIVTGAQLHVKKYDSKSILHLRLLYSRVSSSCIAQSSWTIGQINQSTRSSGFMSVLSTTLSGNPEKELRSSDVVVDSGIYPNGPPVEVATPKLLKFVDMTQVCRGPRDNPGHWLVTGAKLDMNKGKIRLLVKFSLLNIC</sequence>
<proteinExistence type="predicted"/>
<dbReference type="GO" id="GO:0005886">
    <property type="term" value="C:plasma membrane"/>
    <property type="evidence" value="ECO:0007669"/>
    <property type="project" value="TreeGrafter"/>
</dbReference>
<dbReference type="PANTHER" id="PTHR33199">
    <property type="entry name" value="MACPF DOMAIN-CONTAINING PROTEIN CAD1"/>
    <property type="match status" value="1"/>
</dbReference>
<dbReference type="OrthoDB" id="1366754at2759"/>
<keyword evidence="3" id="KW-1185">Reference proteome</keyword>
<dbReference type="InterPro" id="IPR044663">
    <property type="entry name" value="CAD1/NSL1-like"/>
</dbReference>